<dbReference type="InterPro" id="IPR013922">
    <property type="entry name" value="Cyclin_PHO80-like"/>
</dbReference>
<comment type="similarity">
    <text evidence="1">Belongs to the CNPPD1 family.</text>
</comment>
<dbReference type="PANTHER" id="PTHR15615">
    <property type="match status" value="1"/>
</dbReference>
<dbReference type="EMBL" id="CAJPEX010000841">
    <property type="protein sequence ID" value="CAG0917390.1"/>
    <property type="molecule type" value="Genomic_DNA"/>
</dbReference>
<keyword evidence="3" id="KW-0812">Transmembrane</keyword>
<evidence type="ECO:0000256" key="1">
    <source>
        <dbReference type="ARBA" id="ARBA00038508"/>
    </source>
</evidence>
<dbReference type="Pfam" id="PF08613">
    <property type="entry name" value="Cyclin"/>
    <property type="match status" value="1"/>
</dbReference>
<keyword evidence="3" id="KW-0472">Membrane</keyword>
<accession>A0A7R9GCF7</accession>
<evidence type="ECO:0000313" key="5">
    <source>
        <dbReference type="Proteomes" id="UP000678499"/>
    </source>
</evidence>
<dbReference type="GO" id="GO:0005634">
    <property type="term" value="C:nucleus"/>
    <property type="evidence" value="ECO:0007669"/>
    <property type="project" value="TreeGrafter"/>
</dbReference>
<name>A0A7R9GCF7_9CRUS</name>
<dbReference type="CDD" id="cd20557">
    <property type="entry name" value="CYCLIN_ScPCL1-like"/>
    <property type="match status" value="1"/>
</dbReference>
<proteinExistence type="inferred from homology"/>
<feature type="transmembrane region" description="Helical" evidence="3">
    <location>
        <begin position="249"/>
        <end position="273"/>
    </location>
</feature>
<dbReference type="AlphaFoldDB" id="A0A7R9GCF7"/>
<evidence type="ECO:0000313" key="4">
    <source>
        <dbReference type="EMBL" id="CAD7277238.1"/>
    </source>
</evidence>
<dbReference type="GO" id="GO:0000307">
    <property type="term" value="C:cyclin-dependent protein kinase holoenzyme complex"/>
    <property type="evidence" value="ECO:0007669"/>
    <property type="project" value="TreeGrafter"/>
</dbReference>
<sequence>MRCGGFPMLGIHAAIPDFVGMSPKFVEDRVEEQDLKPKERSYSKRSVFLNHTRLQRRLRKSLYYGKQPKTDRPSLPMTGILVNIFANCGVQDSLEKLDMDTCASIARDACIAPSAVVLAMIYMERLAKSNPEFMYSVPSSHLFLVTTMVASKFLFDVHDDEGVYNDEWAKSGRLELDQVNKLEISFLSALDWNLFVSKEKFEEVLLKVEKTIALSEGSERGWFSVSDLMTLGANSGFMSRFYDQVLQQVLSVFFVTMTTYFLAALTMAAAVVVGEEATRALANVLQPIPADNSILVTPELLTTSSSSSSVSVSDSPPPSLHLEEDEDAVVAIAEQLGTRLAMLHLRAAEKNFNSSSSRVLWPKGCDRGGGGPCLGWARKRVMTTTTATAKMWDFDVIDTEILPREIPQSTRILSS</sequence>
<evidence type="ECO:0000256" key="2">
    <source>
        <dbReference type="ARBA" id="ARBA00040808"/>
    </source>
</evidence>
<evidence type="ECO:0000256" key="3">
    <source>
        <dbReference type="SAM" id="Phobius"/>
    </source>
</evidence>
<dbReference type="GO" id="GO:0016538">
    <property type="term" value="F:cyclin-dependent protein serine/threonine kinase regulator activity"/>
    <property type="evidence" value="ECO:0007669"/>
    <property type="project" value="TreeGrafter"/>
</dbReference>
<keyword evidence="5" id="KW-1185">Reference proteome</keyword>
<gene>
    <name evidence="4" type="ORF">NMOB1V02_LOCUS4973</name>
</gene>
<dbReference type="Gene3D" id="1.10.472.10">
    <property type="entry name" value="Cyclin-like"/>
    <property type="match status" value="1"/>
</dbReference>
<keyword evidence="3" id="KW-1133">Transmembrane helix</keyword>
<reference evidence="4" key="1">
    <citation type="submission" date="2020-11" db="EMBL/GenBank/DDBJ databases">
        <authorList>
            <person name="Tran Van P."/>
        </authorList>
    </citation>
    <scope>NUCLEOTIDE SEQUENCE</scope>
</reference>
<dbReference type="PANTHER" id="PTHR15615:SF108">
    <property type="entry name" value="PROTEIN CNPPD1"/>
    <property type="match status" value="1"/>
</dbReference>
<dbReference type="OrthoDB" id="6020664at2759"/>
<dbReference type="GO" id="GO:0019901">
    <property type="term" value="F:protein kinase binding"/>
    <property type="evidence" value="ECO:0007669"/>
    <property type="project" value="InterPro"/>
</dbReference>
<organism evidence="4">
    <name type="scientific">Notodromas monacha</name>
    <dbReference type="NCBI Taxonomy" id="399045"/>
    <lineage>
        <taxon>Eukaryota</taxon>
        <taxon>Metazoa</taxon>
        <taxon>Ecdysozoa</taxon>
        <taxon>Arthropoda</taxon>
        <taxon>Crustacea</taxon>
        <taxon>Oligostraca</taxon>
        <taxon>Ostracoda</taxon>
        <taxon>Podocopa</taxon>
        <taxon>Podocopida</taxon>
        <taxon>Cypridocopina</taxon>
        <taxon>Cypridoidea</taxon>
        <taxon>Cyprididae</taxon>
        <taxon>Notodromas</taxon>
    </lineage>
</organism>
<dbReference type="Proteomes" id="UP000678499">
    <property type="component" value="Unassembled WGS sequence"/>
</dbReference>
<protein>
    <recommendedName>
        <fullName evidence="2">Protein CNPPD1</fullName>
    </recommendedName>
</protein>
<dbReference type="EMBL" id="OA882878">
    <property type="protein sequence ID" value="CAD7277238.1"/>
    <property type="molecule type" value="Genomic_DNA"/>
</dbReference>